<organism evidence="11 12">
    <name type="scientific">Candidatus Paraluminiphilus aquimaris</name>
    <dbReference type="NCBI Taxonomy" id="2518994"/>
    <lineage>
        <taxon>Bacteria</taxon>
        <taxon>Pseudomonadati</taxon>
        <taxon>Pseudomonadota</taxon>
        <taxon>Gammaproteobacteria</taxon>
        <taxon>Cellvibrionales</taxon>
        <taxon>Halieaceae</taxon>
        <taxon>Candidatus Paraluminiphilus</taxon>
    </lineage>
</organism>
<comment type="pathway">
    <text evidence="2">Purine metabolism; 7-cyano-7-deazaguanine biosynthesis.</text>
</comment>
<dbReference type="EC" id="4.1.2.50" evidence="4"/>
<dbReference type="Pfam" id="PF01242">
    <property type="entry name" value="PTPS"/>
    <property type="match status" value="1"/>
</dbReference>
<gene>
    <name evidence="11" type="ORF">E0F26_10790</name>
</gene>
<evidence type="ECO:0000256" key="10">
    <source>
        <dbReference type="ARBA" id="ARBA00048807"/>
    </source>
</evidence>
<comment type="cofactor">
    <cofactor evidence="1">
        <name>Zn(2+)</name>
        <dbReference type="ChEBI" id="CHEBI:29105"/>
    </cofactor>
</comment>
<comment type="catalytic activity">
    <reaction evidence="10">
        <text>7,8-dihydroneopterin 3'-triphosphate + H2O = 6-carboxy-5,6,7,8-tetrahydropterin + triphosphate + acetaldehyde + 2 H(+)</text>
        <dbReference type="Rhea" id="RHEA:27966"/>
        <dbReference type="ChEBI" id="CHEBI:15343"/>
        <dbReference type="ChEBI" id="CHEBI:15377"/>
        <dbReference type="ChEBI" id="CHEBI:15378"/>
        <dbReference type="ChEBI" id="CHEBI:18036"/>
        <dbReference type="ChEBI" id="CHEBI:58462"/>
        <dbReference type="ChEBI" id="CHEBI:61032"/>
        <dbReference type="EC" id="4.1.2.50"/>
    </reaction>
</comment>
<evidence type="ECO:0000313" key="11">
    <source>
        <dbReference type="EMBL" id="UZP75193.1"/>
    </source>
</evidence>
<keyword evidence="8" id="KW-0456">Lyase</keyword>
<evidence type="ECO:0000256" key="8">
    <source>
        <dbReference type="ARBA" id="ARBA00023239"/>
    </source>
</evidence>
<evidence type="ECO:0000256" key="6">
    <source>
        <dbReference type="ARBA" id="ARBA00022723"/>
    </source>
</evidence>
<dbReference type="Gene3D" id="3.30.479.10">
    <property type="entry name" value="6-pyruvoyl tetrahydropterin synthase/QueD"/>
    <property type="match status" value="2"/>
</dbReference>
<keyword evidence="6" id="KW-0479">Metal-binding</keyword>
<evidence type="ECO:0000256" key="4">
    <source>
        <dbReference type="ARBA" id="ARBA00012982"/>
    </source>
</evidence>
<evidence type="ECO:0000256" key="1">
    <source>
        <dbReference type="ARBA" id="ARBA00001947"/>
    </source>
</evidence>
<evidence type="ECO:0000256" key="2">
    <source>
        <dbReference type="ARBA" id="ARBA00005061"/>
    </source>
</evidence>
<reference evidence="11 12" key="1">
    <citation type="submission" date="2019-02" db="EMBL/GenBank/DDBJ databases">
        <title>Halieaceae_genomes.</title>
        <authorList>
            <person name="Li S.-H."/>
        </authorList>
    </citation>
    <scope>NUCLEOTIDE SEQUENCE [LARGE SCALE GENOMIC DNA]</scope>
    <source>
        <strain evidence="11 12">JH123</strain>
    </source>
</reference>
<evidence type="ECO:0000256" key="5">
    <source>
        <dbReference type="ARBA" id="ARBA00018141"/>
    </source>
</evidence>
<dbReference type="InterPro" id="IPR038418">
    <property type="entry name" value="6-PTP_synth/QueD_sf"/>
</dbReference>
<protein>
    <recommendedName>
        <fullName evidence="5">6-carboxy-5,6,7,8-tetrahydropterin synthase</fullName>
        <ecNumber evidence="4">4.1.2.50</ecNumber>
    </recommendedName>
    <alternativeName>
        <fullName evidence="9">Queuosine biosynthesis protein QueD</fullName>
    </alternativeName>
</protein>
<evidence type="ECO:0000256" key="7">
    <source>
        <dbReference type="ARBA" id="ARBA00022833"/>
    </source>
</evidence>
<proteinExistence type="inferred from homology"/>
<keyword evidence="12" id="KW-1185">Reference proteome</keyword>
<accession>A0ABY6Q9X7</accession>
<dbReference type="SUPFAM" id="SSF55620">
    <property type="entry name" value="Tetrahydrobiopterin biosynthesis enzymes-like"/>
    <property type="match status" value="2"/>
</dbReference>
<dbReference type="Proteomes" id="UP001317963">
    <property type="component" value="Chromosome"/>
</dbReference>
<evidence type="ECO:0000256" key="3">
    <source>
        <dbReference type="ARBA" id="ARBA00008900"/>
    </source>
</evidence>
<dbReference type="PANTHER" id="PTHR12589:SF7">
    <property type="entry name" value="6-PYRUVOYL TETRAHYDROBIOPTERIN SYNTHASE"/>
    <property type="match status" value="1"/>
</dbReference>
<evidence type="ECO:0000256" key="9">
    <source>
        <dbReference type="ARBA" id="ARBA00031449"/>
    </source>
</evidence>
<keyword evidence="7" id="KW-0862">Zinc</keyword>
<dbReference type="EMBL" id="CP036501">
    <property type="protein sequence ID" value="UZP75193.1"/>
    <property type="molecule type" value="Genomic_DNA"/>
</dbReference>
<dbReference type="PANTHER" id="PTHR12589">
    <property type="entry name" value="PYRUVOYL TETRAHYDROBIOPTERIN SYNTHASE"/>
    <property type="match status" value="1"/>
</dbReference>
<name>A0ABY6Q9X7_9GAMM</name>
<evidence type="ECO:0000313" key="12">
    <source>
        <dbReference type="Proteomes" id="UP001317963"/>
    </source>
</evidence>
<comment type="similarity">
    <text evidence="3">Belongs to the PTPS family. QueD subfamily.</text>
</comment>
<sequence>MARLFVDNLTVMDFSYLDADRGVVGESWIVDIELGGELDDQGMVFDFGHVKKQIKQLIDAQADHRLLVPAAYAGCRTQSVGNDLLVEFSLANGGLIRHQSPRDAVLLVTCDVISAEVVAEDLALQLRSVLPDNVSDVLVKLRCEEIDGAFFHYSHGLQKHQGQCQRIAHGHRSRLELSVHGARDRELEAQWVAKLRDIYIASEEHISGKTVHNGMAHIDMAYDAAQGHFSLSMPEHQVFVVPCVSTVENIANHLALAASTDCGLAVQVKAFEGVGKGAFGSAETV</sequence>
<dbReference type="RefSeq" id="WP_279241670.1">
    <property type="nucleotide sequence ID" value="NZ_CP036501.1"/>
</dbReference>
<dbReference type="InterPro" id="IPR007115">
    <property type="entry name" value="6-PTP_synth/QueD"/>
</dbReference>